<dbReference type="SMART" id="SM00268">
    <property type="entry name" value="ACTIN"/>
    <property type="match status" value="1"/>
</dbReference>
<dbReference type="Pfam" id="PF00022">
    <property type="entry name" value="Actin"/>
    <property type="match status" value="2"/>
</dbReference>
<accession>A0ABD1Z157</accession>
<organism evidence="3 4">
    <name type="scientific">Riccia fluitans</name>
    <dbReference type="NCBI Taxonomy" id="41844"/>
    <lineage>
        <taxon>Eukaryota</taxon>
        <taxon>Viridiplantae</taxon>
        <taxon>Streptophyta</taxon>
        <taxon>Embryophyta</taxon>
        <taxon>Marchantiophyta</taxon>
        <taxon>Marchantiopsida</taxon>
        <taxon>Marchantiidae</taxon>
        <taxon>Marchantiales</taxon>
        <taxon>Ricciaceae</taxon>
        <taxon>Riccia</taxon>
    </lineage>
</organism>
<evidence type="ECO:0000256" key="1">
    <source>
        <dbReference type="RuleBase" id="RU000487"/>
    </source>
</evidence>
<keyword evidence="4" id="KW-1185">Reference proteome</keyword>
<evidence type="ECO:0000313" key="3">
    <source>
        <dbReference type="EMBL" id="KAL2641534.1"/>
    </source>
</evidence>
<name>A0ABD1Z157_9MARC</name>
<dbReference type="InterPro" id="IPR043129">
    <property type="entry name" value="ATPase_NBD"/>
</dbReference>
<evidence type="ECO:0000313" key="4">
    <source>
        <dbReference type="Proteomes" id="UP001605036"/>
    </source>
</evidence>
<dbReference type="PANTHER" id="PTHR11937">
    <property type="entry name" value="ACTIN"/>
    <property type="match status" value="1"/>
</dbReference>
<dbReference type="SUPFAM" id="SSF53067">
    <property type="entry name" value="Actin-like ATPase domain"/>
    <property type="match status" value="2"/>
</dbReference>
<dbReference type="EMBL" id="JBHFFA010000002">
    <property type="protein sequence ID" value="KAL2641534.1"/>
    <property type="molecule type" value="Genomic_DNA"/>
</dbReference>
<comment type="similarity">
    <text evidence="1">Belongs to the actin family.</text>
</comment>
<reference evidence="3 4" key="1">
    <citation type="submission" date="2024-09" db="EMBL/GenBank/DDBJ databases">
        <title>Chromosome-scale assembly of Riccia fluitans.</title>
        <authorList>
            <person name="Paukszto L."/>
            <person name="Sawicki J."/>
            <person name="Karawczyk K."/>
            <person name="Piernik-Szablinska J."/>
            <person name="Szczecinska M."/>
            <person name="Mazdziarz M."/>
        </authorList>
    </citation>
    <scope>NUCLEOTIDE SEQUENCE [LARGE SCALE GENOMIC DNA]</scope>
    <source>
        <strain evidence="3">Rf_01</strain>
        <tissue evidence="3">Aerial parts of the thallus</tissue>
    </source>
</reference>
<dbReference type="InterPro" id="IPR004000">
    <property type="entry name" value="Actin"/>
</dbReference>
<feature type="compositionally biased region" description="Acidic residues" evidence="2">
    <location>
        <begin position="171"/>
        <end position="180"/>
    </location>
</feature>
<feature type="region of interest" description="Disordered" evidence="2">
    <location>
        <begin position="135"/>
        <end position="254"/>
    </location>
</feature>
<dbReference type="CDD" id="cd10206">
    <property type="entry name" value="ASKHA_NBD_Arp8-like"/>
    <property type="match status" value="1"/>
</dbReference>
<feature type="compositionally biased region" description="Basic and acidic residues" evidence="2">
    <location>
        <begin position="146"/>
        <end position="162"/>
    </location>
</feature>
<evidence type="ECO:0008006" key="5">
    <source>
        <dbReference type="Google" id="ProtNLM"/>
    </source>
</evidence>
<sequence>MDIKSVVPSQLISERGSDVVVINFGSANLRVGLATQNAPVVVPHCIAHHLVAKRESMDRGNARTKGAIGEQLFTPPVIRKPERGEISKMVELQLKMKPLNPDQEGLSEDAEAQRWRTLETDEDRAFEWTQVMVEETDEEEEDDDDKPVTTEKLFGKTRDEPKTPPSISPEKDEENENGATEEEKSVQAEQEIHYIMEQDEDSPKPSEKGIPQEGDSGTSGSESEKPEGSDSEIPLEVRLTADEPAENSENSNPRRKRRLTYRRYICGEEALNIPATEPYVLRRPICRGRFNINPRYSFQQVFDDMVTIWNWVLTEKLSLIPEIRHQYSVVLVVPDTFDSREMKDVLTIVLKDLRFRAAVVHQECVAATFGNGISSACVLNMGAQITSIVCIEDGVALPSTRIILPFGGEDISRCLLWVQRRWQAWPRIDTDPLADSMDLQMLESIKEERCLILEGEQQAVVDLYCREAGQPTRVFKAYLKALCVPVMGLFYPALLAPEEYPNLKPWFYVDHEDVLDDSFHSEQIRKPEAVDLAPALGANGVGVAVPAAPKADVPMEDDADGSANPTTDDTALGLAQAVVISILSTGRPDIQKKLFASIQLVGGVALTRGLVDAVEERVLHGIPAHEAVDTVAVLQNRTDASVTCWKGGAVLGILDFQREAWVQADEWVTGGVRVGGGRKYRDSFTLQSQALWYNTNPE</sequence>
<proteinExistence type="inferred from homology"/>
<dbReference type="Gene3D" id="3.30.420.40">
    <property type="match status" value="3"/>
</dbReference>
<evidence type="ECO:0000256" key="2">
    <source>
        <dbReference type="SAM" id="MobiDB-lite"/>
    </source>
</evidence>
<dbReference type="Proteomes" id="UP001605036">
    <property type="component" value="Unassembled WGS sequence"/>
</dbReference>
<feature type="compositionally biased region" description="Basic and acidic residues" evidence="2">
    <location>
        <begin position="181"/>
        <end position="207"/>
    </location>
</feature>
<dbReference type="AlphaFoldDB" id="A0ABD1Z157"/>
<comment type="caution">
    <text evidence="3">The sequence shown here is derived from an EMBL/GenBank/DDBJ whole genome shotgun (WGS) entry which is preliminary data.</text>
</comment>
<dbReference type="Gene3D" id="3.90.640.10">
    <property type="entry name" value="Actin, Chain A, domain 4"/>
    <property type="match status" value="1"/>
</dbReference>
<protein>
    <recommendedName>
        <fullName evidence="5">Actin-related protein 8</fullName>
    </recommendedName>
</protein>
<feature type="compositionally biased region" description="Acidic residues" evidence="2">
    <location>
        <begin position="135"/>
        <end position="145"/>
    </location>
</feature>
<gene>
    <name evidence="3" type="ORF">R1flu_009121</name>
</gene>